<dbReference type="AlphaFoldDB" id="A0A7H0GQB5"/>
<keyword evidence="1" id="KW-1133">Transmembrane helix</keyword>
<evidence type="ECO:0000313" key="2">
    <source>
        <dbReference type="EMBL" id="QNP50481.1"/>
    </source>
</evidence>
<proteinExistence type="predicted"/>
<evidence type="ECO:0000313" key="3">
    <source>
        <dbReference type="Proteomes" id="UP000516028"/>
    </source>
</evidence>
<feature type="transmembrane region" description="Helical" evidence="1">
    <location>
        <begin position="86"/>
        <end position="103"/>
    </location>
</feature>
<dbReference type="InterPro" id="IPR049823">
    <property type="entry name" value="XrtH_assoc"/>
</dbReference>
<dbReference type="EMBL" id="CP060783">
    <property type="protein sequence ID" value="QNP50481.1"/>
    <property type="molecule type" value="Genomic_DNA"/>
</dbReference>
<dbReference type="KEGG" id="daer:H9K75_09565"/>
<keyword evidence="3" id="KW-1185">Reference proteome</keyword>
<reference evidence="2 3" key="1">
    <citation type="submission" date="2020-08" db="EMBL/GenBank/DDBJ databases">
        <title>Genome sequence of Diaphorobacter aerolatus KACC 16536T.</title>
        <authorList>
            <person name="Hyun D.-W."/>
            <person name="Bae J.-W."/>
        </authorList>
    </citation>
    <scope>NUCLEOTIDE SEQUENCE [LARGE SCALE GENOMIC DNA]</scope>
    <source>
        <strain evidence="2 3">KACC 16536</strain>
    </source>
</reference>
<dbReference type="NCBIfam" id="NF041730">
    <property type="entry name" value="XrtH_assoc"/>
    <property type="match status" value="1"/>
</dbReference>
<sequence length="206" mass="22693">MVPRFAAFAFAGIIVLTLIWTKVTPWVSYPIAFLSHVALEEVAPMWVREIHKQPGLIEVQTSVGVSVPSAGGRIADVVVDADPGRYAFGLPIFLALILAAYAANRAPGRIQKAVAGYLILLPIQSFSLVMYLLMQVLVAAKLDIRTLRVDPWQVESIVFGYQVGVLVLPTLAPVLVWLLLDRKFFGDVIVNGWKQSMKARTPARKK</sequence>
<keyword evidence="1" id="KW-0472">Membrane</keyword>
<organism evidence="2 3">
    <name type="scientific">Diaphorobacter aerolatus</name>
    <dbReference type="NCBI Taxonomy" id="1288495"/>
    <lineage>
        <taxon>Bacteria</taxon>
        <taxon>Pseudomonadati</taxon>
        <taxon>Pseudomonadota</taxon>
        <taxon>Betaproteobacteria</taxon>
        <taxon>Burkholderiales</taxon>
        <taxon>Comamonadaceae</taxon>
        <taxon>Diaphorobacter</taxon>
    </lineage>
</organism>
<protein>
    <submittedName>
        <fullName evidence="2">Uncharacterized protein</fullName>
    </submittedName>
</protein>
<dbReference type="Proteomes" id="UP000516028">
    <property type="component" value="Chromosome"/>
</dbReference>
<accession>A0A7H0GQB5</accession>
<evidence type="ECO:0000256" key="1">
    <source>
        <dbReference type="SAM" id="Phobius"/>
    </source>
</evidence>
<keyword evidence="1" id="KW-0812">Transmembrane</keyword>
<name>A0A7H0GQB5_9BURK</name>
<feature type="transmembrane region" description="Helical" evidence="1">
    <location>
        <begin position="158"/>
        <end position="180"/>
    </location>
</feature>
<feature type="transmembrane region" description="Helical" evidence="1">
    <location>
        <begin position="115"/>
        <end position="138"/>
    </location>
</feature>
<gene>
    <name evidence="2" type="ORF">H9K75_09565</name>
</gene>